<feature type="domain" description="Amidohydrolase-related" evidence="1">
    <location>
        <begin position="96"/>
        <end position="339"/>
    </location>
</feature>
<dbReference type="Gene3D" id="3.20.20.140">
    <property type="entry name" value="Metal-dependent hydrolases"/>
    <property type="match status" value="1"/>
</dbReference>
<organism evidence="2">
    <name type="scientific">marine metagenome</name>
    <dbReference type="NCBI Taxonomy" id="408172"/>
    <lineage>
        <taxon>unclassified sequences</taxon>
        <taxon>metagenomes</taxon>
        <taxon>ecological metagenomes</taxon>
    </lineage>
</organism>
<reference evidence="2" key="1">
    <citation type="submission" date="2018-05" db="EMBL/GenBank/DDBJ databases">
        <authorList>
            <person name="Lanie J.A."/>
            <person name="Ng W.-L."/>
            <person name="Kazmierczak K.M."/>
            <person name="Andrzejewski T.M."/>
            <person name="Davidsen T.M."/>
            <person name="Wayne K.J."/>
            <person name="Tettelin H."/>
            <person name="Glass J.I."/>
            <person name="Rusch D."/>
            <person name="Podicherti R."/>
            <person name="Tsui H.-C.T."/>
            <person name="Winkler M.E."/>
        </authorList>
    </citation>
    <scope>NUCLEOTIDE SEQUENCE</scope>
</reference>
<dbReference type="Pfam" id="PF04909">
    <property type="entry name" value="Amidohydro_2"/>
    <property type="match status" value="1"/>
</dbReference>
<dbReference type="GO" id="GO:0016787">
    <property type="term" value="F:hydrolase activity"/>
    <property type="evidence" value="ECO:0007669"/>
    <property type="project" value="InterPro"/>
</dbReference>
<dbReference type="InterPro" id="IPR032466">
    <property type="entry name" value="Metal_Hydrolase"/>
</dbReference>
<dbReference type="EMBL" id="UINC01063369">
    <property type="protein sequence ID" value="SVB90933.1"/>
    <property type="molecule type" value="Genomic_DNA"/>
</dbReference>
<sequence>PDIWAETCDFDPQQREFDTKNYYTGPLFDAHLHMPLIFAPPPEFQDEFSEPEAVLGTDITIDGLICQMDKENINGIFGFYQIHDFIIDQVIKLAKETEDKYPGRIVTFVLPVPTIVAPEKLDRILDGAGTSFYRYSGDLIKGYGEIALYSPMYADASPDDPIFLETYKILKKHDVIVMIHPKDRPKSQHLEPLSRAIELNPDVKFLMHGCSLTGMDCYTSDITKILEKYPNAYYSLDTAIISPPRGAPYMYDDKLYSEEKLISKLRQTLVQDVDKNLDKWKSMIENNPDQVMWGMDRGYTHHFDNEVHGLLVEYSRAFIGGLDPEVQEKYAYKNAEQLLSKSEKSVPVELPVETTIPDWIKNNAGWWADGSIDDGSFLNGISYLIQNNIIVVPPTDAGAASSGTVPEWVKNTAGWWADGTIDDGTFVNAIQYLIKEGLIQV</sequence>
<dbReference type="AlphaFoldDB" id="A0A382HWD4"/>
<name>A0A382HWD4_9ZZZZ</name>
<dbReference type="InterPro" id="IPR006680">
    <property type="entry name" value="Amidohydro-rel"/>
</dbReference>
<protein>
    <recommendedName>
        <fullName evidence="1">Amidohydrolase-related domain-containing protein</fullName>
    </recommendedName>
</protein>
<gene>
    <name evidence="2" type="ORF">METZ01_LOCUS243787</name>
</gene>
<proteinExistence type="predicted"/>
<dbReference type="SUPFAM" id="SSF51556">
    <property type="entry name" value="Metallo-dependent hydrolases"/>
    <property type="match status" value="1"/>
</dbReference>
<evidence type="ECO:0000259" key="1">
    <source>
        <dbReference type="Pfam" id="PF04909"/>
    </source>
</evidence>
<accession>A0A382HWD4</accession>
<evidence type="ECO:0000313" key="2">
    <source>
        <dbReference type="EMBL" id="SVB90933.1"/>
    </source>
</evidence>
<feature type="non-terminal residue" evidence="2">
    <location>
        <position position="1"/>
    </location>
</feature>